<name>A0A067QCR9_9AGAM</name>
<feature type="transmembrane region" description="Helical" evidence="1">
    <location>
        <begin position="155"/>
        <end position="176"/>
    </location>
</feature>
<dbReference type="Proteomes" id="UP000027265">
    <property type="component" value="Unassembled WGS sequence"/>
</dbReference>
<gene>
    <name evidence="3" type="ORF">JAAARDRAFT_32772</name>
</gene>
<sequence length="257" mass="29154">MDEVESIATQLNVNYYFSLVAFVVLYYDFILTFPSEIERFWSGGFSWAALLFFINRYLSMLGHVPVILQTFWQTNNENCMTLQIYHQIYSIVLQILFGILLIMRTYALYSRSRLILYIMIVSAFLSIAVACWGITGKHTSPPPITTDIPGYLAIAWGAMSVFDTVIFILTAAKALFTPWTSRWGLVRVVVRDVWRFDGGCSILVAINLANILTLLPLIKGVATLFTNMYVPPISSDPPLTPFFLFPSSPNRKAYTQP</sequence>
<evidence type="ECO:0000256" key="1">
    <source>
        <dbReference type="SAM" id="Phobius"/>
    </source>
</evidence>
<keyword evidence="4" id="KW-1185">Reference proteome</keyword>
<dbReference type="InParanoid" id="A0A067QCR9"/>
<dbReference type="OrthoDB" id="3261349at2759"/>
<feature type="transmembrane region" description="Helical" evidence="1">
    <location>
        <begin position="45"/>
        <end position="72"/>
    </location>
</feature>
<feature type="domain" description="DUF6533" evidence="2">
    <location>
        <begin position="16"/>
        <end position="61"/>
    </location>
</feature>
<dbReference type="Pfam" id="PF20151">
    <property type="entry name" value="DUF6533"/>
    <property type="match status" value="1"/>
</dbReference>
<feature type="transmembrane region" description="Helical" evidence="1">
    <location>
        <begin position="196"/>
        <end position="218"/>
    </location>
</feature>
<feature type="transmembrane region" description="Helical" evidence="1">
    <location>
        <begin position="15"/>
        <end position="33"/>
    </location>
</feature>
<accession>A0A067QCR9</accession>
<evidence type="ECO:0000313" key="4">
    <source>
        <dbReference type="Proteomes" id="UP000027265"/>
    </source>
</evidence>
<dbReference type="HOGENOM" id="CLU_035509_7_3_1"/>
<protein>
    <recommendedName>
        <fullName evidence="2">DUF6533 domain-containing protein</fullName>
    </recommendedName>
</protein>
<dbReference type="InterPro" id="IPR045340">
    <property type="entry name" value="DUF6533"/>
</dbReference>
<keyword evidence="1" id="KW-0812">Transmembrane</keyword>
<keyword evidence="1" id="KW-0472">Membrane</keyword>
<feature type="transmembrane region" description="Helical" evidence="1">
    <location>
        <begin position="84"/>
        <end position="102"/>
    </location>
</feature>
<keyword evidence="1" id="KW-1133">Transmembrane helix</keyword>
<evidence type="ECO:0000259" key="2">
    <source>
        <dbReference type="Pfam" id="PF20151"/>
    </source>
</evidence>
<evidence type="ECO:0000313" key="3">
    <source>
        <dbReference type="EMBL" id="KDQ60376.1"/>
    </source>
</evidence>
<dbReference type="AlphaFoldDB" id="A0A067QCR9"/>
<feature type="transmembrane region" description="Helical" evidence="1">
    <location>
        <begin position="114"/>
        <end position="135"/>
    </location>
</feature>
<dbReference type="EMBL" id="KL197714">
    <property type="protein sequence ID" value="KDQ60376.1"/>
    <property type="molecule type" value="Genomic_DNA"/>
</dbReference>
<reference evidence="4" key="1">
    <citation type="journal article" date="2014" name="Proc. Natl. Acad. Sci. U.S.A.">
        <title>Extensive sampling of basidiomycete genomes demonstrates inadequacy of the white-rot/brown-rot paradigm for wood decay fungi.</title>
        <authorList>
            <person name="Riley R."/>
            <person name="Salamov A.A."/>
            <person name="Brown D.W."/>
            <person name="Nagy L.G."/>
            <person name="Floudas D."/>
            <person name="Held B.W."/>
            <person name="Levasseur A."/>
            <person name="Lombard V."/>
            <person name="Morin E."/>
            <person name="Otillar R."/>
            <person name="Lindquist E.A."/>
            <person name="Sun H."/>
            <person name="LaButti K.M."/>
            <person name="Schmutz J."/>
            <person name="Jabbour D."/>
            <person name="Luo H."/>
            <person name="Baker S.E."/>
            <person name="Pisabarro A.G."/>
            <person name="Walton J.D."/>
            <person name="Blanchette R.A."/>
            <person name="Henrissat B."/>
            <person name="Martin F."/>
            <person name="Cullen D."/>
            <person name="Hibbett D.S."/>
            <person name="Grigoriev I.V."/>
        </authorList>
    </citation>
    <scope>NUCLEOTIDE SEQUENCE [LARGE SCALE GENOMIC DNA]</scope>
    <source>
        <strain evidence="4">MUCL 33604</strain>
    </source>
</reference>
<proteinExistence type="predicted"/>
<organism evidence="3 4">
    <name type="scientific">Jaapia argillacea MUCL 33604</name>
    <dbReference type="NCBI Taxonomy" id="933084"/>
    <lineage>
        <taxon>Eukaryota</taxon>
        <taxon>Fungi</taxon>
        <taxon>Dikarya</taxon>
        <taxon>Basidiomycota</taxon>
        <taxon>Agaricomycotina</taxon>
        <taxon>Agaricomycetes</taxon>
        <taxon>Agaricomycetidae</taxon>
        <taxon>Jaapiales</taxon>
        <taxon>Jaapiaceae</taxon>
        <taxon>Jaapia</taxon>
    </lineage>
</organism>